<keyword evidence="1" id="KW-0472">Membrane</keyword>
<evidence type="ECO:0000256" key="1">
    <source>
        <dbReference type="SAM" id="Phobius"/>
    </source>
</evidence>
<reference evidence="2 3" key="1">
    <citation type="submission" date="2019-07" db="EMBL/GenBank/DDBJ databases">
        <title>Draft genome sequences of 15 bacterial species constituting the stable defined intestinal microbiota of the GM15 gnotobiotic mouse model.</title>
        <authorList>
            <person name="Elie C."/>
            <person name="Mathieu A."/>
            <person name="Saliou A."/>
            <person name="Darnaud M."/>
            <person name="Leulier F."/>
            <person name="Tamellini A."/>
        </authorList>
    </citation>
    <scope>NUCLEOTIDE SEQUENCE [LARGE SCALE GENOMIC DNA]</scope>
    <source>
        <strain evidence="3">ASF 502</strain>
    </source>
</reference>
<dbReference type="RefSeq" id="WP_004082984.1">
    <property type="nucleotide sequence ID" value="NZ_VIRB01000165.1"/>
</dbReference>
<evidence type="ECO:0000313" key="2">
    <source>
        <dbReference type="EMBL" id="NDO72456.1"/>
    </source>
</evidence>
<dbReference type="AlphaFoldDB" id="A0A9X5CH64"/>
<proteinExistence type="predicted"/>
<keyword evidence="1" id="KW-1133">Transmembrane helix</keyword>
<dbReference type="EMBL" id="VIRB01000165">
    <property type="protein sequence ID" value="NDO72456.1"/>
    <property type="molecule type" value="Genomic_DNA"/>
</dbReference>
<keyword evidence="1" id="KW-0812">Transmembrane</keyword>
<comment type="caution">
    <text evidence="2">The sequence shown here is derived from an EMBL/GenBank/DDBJ whole genome shotgun (WGS) entry which is preliminary data.</text>
</comment>
<feature type="transmembrane region" description="Helical" evidence="1">
    <location>
        <begin position="12"/>
        <end position="34"/>
    </location>
</feature>
<evidence type="ECO:0000313" key="3">
    <source>
        <dbReference type="Proteomes" id="UP000474104"/>
    </source>
</evidence>
<accession>A0A9X5CH64</accession>
<sequence>MARFQYRKTAHTYRKFVLSVCAFTLITGVFYQGVESLSSSTQKRQKESLEHALIRNITYCYAVEGAYPESLDYLKEHYGLTYDEDRFFVDYQVIGANILPDVTIIEKGEP</sequence>
<name>A0A9X5CH64_9FIRM</name>
<gene>
    <name evidence="2" type="ORF">FMM80_29055</name>
</gene>
<protein>
    <submittedName>
        <fullName evidence="2">Uncharacterized protein</fullName>
    </submittedName>
</protein>
<dbReference type="Proteomes" id="UP000474104">
    <property type="component" value="Unassembled WGS sequence"/>
</dbReference>
<organism evidence="2 3">
    <name type="scientific">Schaedlerella arabinosiphila</name>
    <dbReference type="NCBI Taxonomy" id="2044587"/>
    <lineage>
        <taxon>Bacteria</taxon>
        <taxon>Bacillati</taxon>
        <taxon>Bacillota</taxon>
        <taxon>Clostridia</taxon>
        <taxon>Lachnospirales</taxon>
        <taxon>Lachnospiraceae</taxon>
        <taxon>Schaedlerella</taxon>
    </lineage>
</organism>
<dbReference type="OrthoDB" id="9815367at2"/>